<name>A0ABP9QBV2_9RHOO</name>
<evidence type="ECO:0000313" key="3">
    <source>
        <dbReference type="Proteomes" id="UP001500547"/>
    </source>
</evidence>
<gene>
    <name evidence="2" type="ORF">GCM10025770_02830</name>
</gene>
<keyword evidence="3" id="KW-1185">Reference proteome</keyword>
<dbReference type="EMBL" id="BAABLD010000002">
    <property type="protein sequence ID" value="GAA5158389.1"/>
    <property type="molecule type" value="Genomic_DNA"/>
</dbReference>
<comment type="caution">
    <text evidence="2">The sequence shown here is derived from an EMBL/GenBank/DDBJ whole genome shotgun (WGS) entry which is preliminary data.</text>
</comment>
<keyword evidence="1" id="KW-0812">Transmembrane</keyword>
<protein>
    <submittedName>
        <fullName evidence="2">Uncharacterized protein</fullName>
    </submittedName>
</protein>
<keyword evidence="1" id="KW-1133">Transmembrane helix</keyword>
<feature type="transmembrane region" description="Helical" evidence="1">
    <location>
        <begin position="75"/>
        <end position="94"/>
    </location>
</feature>
<evidence type="ECO:0000313" key="2">
    <source>
        <dbReference type="EMBL" id="GAA5158389.1"/>
    </source>
</evidence>
<dbReference type="Proteomes" id="UP001500547">
    <property type="component" value="Unassembled WGS sequence"/>
</dbReference>
<organism evidence="2 3">
    <name type="scientific">Viridibacterium curvum</name>
    <dbReference type="NCBI Taxonomy" id="1101404"/>
    <lineage>
        <taxon>Bacteria</taxon>
        <taxon>Pseudomonadati</taxon>
        <taxon>Pseudomonadota</taxon>
        <taxon>Betaproteobacteria</taxon>
        <taxon>Rhodocyclales</taxon>
        <taxon>Rhodocyclaceae</taxon>
        <taxon>Viridibacterium</taxon>
    </lineage>
</organism>
<sequence>MSIWMLIGGLLLQGMLGYMLFMVVVFWGGGLANGRSLALWQIRVLDLFMFIVPGASFALGVVLVVRYALDLPAFSGWWHLLPLMLFLIFAVYAARLPRR</sequence>
<evidence type="ECO:0000256" key="1">
    <source>
        <dbReference type="SAM" id="Phobius"/>
    </source>
</evidence>
<feature type="transmembrane region" description="Helical" evidence="1">
    <location>
        <begin position="44"/>
        <end position="69"/>
    </location>
</feature>
<proteinExistence type="predicted"/>
<dbReference type="RefSeq" id="WP_345531042.1">
    <property type="nucleotide sequence ID" value="NZ_BAABLD010000002.1"/>
</dbReference>
<keyword evidence="1" id="KW-0472">Membrane</keyword>
<feature type="transmembrane region" description="Helical" evidence="1">
    <location>
        <begin position="6"/>
        <end position="32"/>
    </location>
</feature>
<accession>A0ABP9QBV2</accession>
<reference evidence="3" key="1">
    <citation type="journal article" date="2019" name="Int. J. Syst. Evol. Microbiol.">
        <title>The Global Catalogue of Microorganisms (GCM) 10K type strain sequencing project: providing services to taxonomists for standard genome sequencing and annotation.</title>
        <authorList>
            <consortium name="The Broad Institute Genomics Platform"/>
            <consortium name="The Broad Institute Genome Sequencing Center for Infectious Disease"/>
            <person name="Wu L."/>
            <person name="Ma J."/>
        </authorList>
    </citation>
    <scope>NUCLEOTIDE SEQUENCE [LARGE SCALE GENOMIC DNA]</scope>
    <source>
        <strain evidence="3">JCM 18715</strain>
    </source>
</reference>